<dbReference type="Gene3D" id="3.40.30.10">
    <property type="entry name" value="Glutaredoxin"/>
    <property type="match status" value="1"/>
</dbReference>
<evidence type="ECO:0000313" key="2">
    <source>
        <dbReference type="EMBL" id="REG82140.1"/>
    </source>
</evidence>
<reference evidence="2 3" key="1">
    <citation type="submission" date="2018-08" db="EMBL/GenBank/DDBJ databases">
        <title>Genomic Encyclopedia of Type Strains, Phase III (KMG-III): the genomes of soil and plant-associated and newly described type strains.</title>
        <authorList>
            <person name="Whitman W."/>
        </authorList>
    </citation>
    <scope>NUCLEOTIDE SEQUENCE [LARGE SCALE GENOMIC DNA]</scope>
    <source>
        <strain evidence="2 3">CECT 7375</strain>
    </source>
</reference>
<keyword evidence="3" id="KW-1185">Reference proteome</keyword>
<evidence type="ECO:0000313" key="3">
    <source>
        <dbReference type="Proteomes" id="UP000256542"/>
    </source>
</evidence>
<proteinExistence type="predicted"/>
<gene>
    <name evidence="2" type="ORF">DFP81_11027</name>
</gene>
<dbReference type="InterPro" id="IPR013766">
    <property type="entry name" value="Thioredoxin_domain"/>
</dbReference>
<sequence>MYTNKLHPGETFPDIKAKLLSGEDTNLAKAAGDTNWKMVVVYRGVHCPVCTNYLNELDGYADDLSKIGVELVAVSADSKEQLKAHSKKLRVSFPIAYGLTQQQMQEMGLYISSPRSEKETDHNFPEPGLFIINKDGDLQIADISNVPFARPNLDLLLSGLRWLKDPDNNYPIRGTFRG</sequence>
<dbReference type="InterPro" id="IPR036249">
    <property type="entry name" value="Thioredoxin-like_sf"/>
</dbReference>
<dbReference type="AlphaFoldDB" id="A0A3E0DJ96"/>
<dbReference type="RefSeq" id="WP_181903095.1">
    <property type="nucleotide sequence ID" value="NZ_QUNG01000010.1"/>
</dbReference>
<dbReference type="InterPro" id="IPR000866">
    <property type="entry name" value="AhpC/TSA"/>
</dbReference>
<dbReference type="GO" id="GO:0016209">
    <property type="term" value="F:antioxidant activity"/>
    <property type="evidence" value="ECO:0007669"/>
    <property type="project" value="InterPro"/>
</dbReference>
<dbReference type="CDD" id="cd02970">
    <property type="entry name" value="PRX_like2"/>
    <property type="match status" value="1"/>
</dbReference>
<comment type="caution">
    <text evidence="2">The sequence shown here is derived from an EMBL/GenBank/DDBJ whole genome shotgun (WGS) entry which is preliminary data.</text>
</comment>
<accession>A0A3E0DJ96</accession>
<dbReference type="SUPFAM" id="SSF52833">
    <property type="entry name" value="Thioredoxin-like"/>
    <property type="match status" value="1"/>
</dbReference>
<organism evidence="2 3">
    <name type="scientific">Marinomonas pollencensis</name>
    <dbReference type="NCBI Taxonomy" id="491954"/>
    <lineage>
        <taxon>Bacteria</taxon>
        <taxon>Pseudomonadati</taxon>
        <taxon>Pseudomonadota</taxon>
        <taxon>Gammaproteobacteria</taxon>
        <taxon>Oceanospirillales</taxon>
        <taxon>Oceanospirillaceae</taxon>
        <taxon>Marinomonas</taxon>
    </lineage>
</organism>
<dbReference type="Pfam" id="PF00578">
    <property type="entry name" value="AhpC-TSA"/>
    <property type="match status" value="1"/>
</dbReference>
<evidence type="ECO:0000259" key="1">
    <source>
        <dbReference type="PROSITE" id="PS51352"/>
    </source>
</evidence>
<dbReference type="Proteomes" id="UP000256542">
    <property type="component" value="Unassembled WGS sequence"/>
</dbReference>
<dbReference type="PROSITE" id="PS51352">
    <property type="entry name" value="THIOREDOXIN_2"/>
    <property type="match status" value="1"/>
</dbReference>
<name>A0A3E0DJ96_9GAMM</name>
<protein>
    <submittedName>
        <fullName evidence="2">Peroxiredoxin</fullName>
    </submittedName>
</protein>
<dbReference type="GO" id="GO:0016491">
    <property type="term" value="F:oxidoreductase activity"/>
    <property type="evidence" value="ECO:0007669"/>
    <property type="project" value="InterPro"/>
</dbReference>
<dbReference type="EMBL" id="QUNG01000010">
    <property type="protein sequence ID" value="REG82140.1"/>
    <property type="molecule type" value="Genomic_DNA"/>
</dbReference>
<feature type="domain" description="Thioredoxin" evidence="1">
    <location>
        <begin position="6"/>
        <end position="165"/>
    </location>
</feature>